<reference evidence="2" key="1">
    <citation type="submission" date="2017-06" db="EMBL/GenBank/DDBJ databases">
        <title>Herbaspirillum phytohormonus sp. nov., isolated from the root nodule of Robinia pseudoacacia in lead-zinc mine.</title>
        <authorList>
            <person name="Fan M."/>
            <person name="Lin Y."/>
        </authorList>
    </citation>
    <scope>NUCLEOTIDE SEQUENCE [LARGE SCALE GENOMIC DNA]</scope>
    <source>
        <strain evidence="2">SC-089</strain>
    </source>
</reference>
<sequence>MSLSPDTFDPSRFDELVALLGQLVGPLHYGTVELTFHQGRLVQLEKKEKLRVADSRPRN</sequence>
<name>A0A225M056_9BURK</name>
<dbReference type="Proteomes" id="UP000214603">
    <property type="component" value="Unassembled WGS sequence"/>
</dbReference>
<evidence type="ECO:0000313" key="1">
    <source>
        <dbReference type="EMBL" id="OWT54775.1"/>
    </source>
</evidence>
<accession>A0A225M056</accession>
<dbReference type="InterPro" id="IPR018743">
    <property type="entry name" value="DUF2292"/>
</dbReference>
<proteinExistence type="predicted"/>
<keyword evidence="2" id="KW-1185">Reference proteome</keyword>
<evidence type="ECO:0000313" key="2">
    <source>
        <dbReference type="Proteomes" id="UP000214603"/>
    </source>
</evidence>
<dbReference type="Pfam" id="PF10055">
    <property type="entry name" value="DUF2292"/>
    <property type="match status" value="1"/>
</dbReference>
<comment type="caution">
    <text evidence="1">The sequence shown here is derived from an EMBL/GenBank/DDBJ whole genome shotgun (WGS) entry which is preliminary data.</text>
</comment>
<organism evidence="1 2">
    <name type="scientific">Candidimonas nitroreducens</name>
    <dbReference type="NCBI Taxonomy" id="683354"/>
    <lineage>
        <taxon>Bacteria</taxon>
        <taxon>Pseudomonadati</taxon>
        <taxon>Pseudomonadota</taxon>
        <taxon>Betaproteobacteria</taxon>
        <taxon>Burkholderiales</taxon>
        <taxon>Alcaligenaceae</taxon>
        <taxon>Candidimonas</taxon>
    </lineage>
</organism>
<dbReference type="RefSeq" id="WP_088605522.1">
    <property type="nucleotide sequence ID" value="NZ_NJIH01000014.1"/>
</dbReference>
<dbReference type="AlphaFoldDB" id="A0A225M056"/>
<dbReference type="OrthoDB" id="7451540at2"/>
<protein>
    <submittedName>
        <fullName evidence="1">DUF2292 domain-containing protein</fullName>
    </submittedName>
</protein>
<dbReference type="EMBL" id="NJIH01000014">
    <property type="protein sequence ID" value="OWT54775.1"/>
    <property type="molecule type" value="Genomic_DNA"/>
</dbReference>
<gene>
    <name evidence="1" type="ORF">CEY11_21690</name>
</gene>